<dbReference type="AlphaFoldDB" id="A0A127QAN3"/>
<dbReference type="Proteomes" id="UP000074561">
    <property type="component" value="Chromosome"/>
</dbReference>
<proteinExistence type="predicted"/>
<evidence type="ECO:0000313" key="1">
    <source>
        <dbReference type="EMBL" id="AMP06672.1"/>
    </source>
</evidence>
<protein>
    <submittedName>
        <fullName evidence="1">Uncharacterized protein</fullName>
    </submittedName>
</protein>
<dbReference type="EMBL" id="CP013234">
    <property type="protein sequence ID" value="AMP06672.1"/>
    <property type="molecule type" value="Genomic_DNA"/>
</dbReference>
<accession>A0A127QAN3</accession>
<dbReference type="PATRIC" id="fig|279113.9.peg.4327"/>
<dbReference type="STRING" id="279113.CPter91_4362"/>
<organism evidence="1 2">
    <name type="scientific">Collimonas pratensis</name>
    <dbReference type="NCBI Taxonomy" id="279113"/>
    <lineage>
        <taxon>Bacteria</taxon>
        <taxon>Pseudomonadati</taxon>
        <taxon>Pseudomonadota</taxon>
        <taxon>Betaproteobacteria</taxon>
        <taxon>Burkholderiales</taxon>
        <taxon>Oxalobacteraceae</taxon>
        <taxon>Collimonas</taxon>
    </lineage>
</organism>
<sequence length="39" mass="4040">MLGKCTISITQILPVTALPCRLRAALSAAGGASRHQVFS</sequence>
<dbReference type="KEGG" id="cpra:CPter91_4362"/>
<name>A0A127QAN3_9BURK</name>
<evidence type="ECO:0000313" key="2">
    <source>
        <dbReference type="Proteomes" id="UP000074561"/>
    </source>
</evidence>
<reference evidence="1 2" key="1">
    <citation type="submission" date="2015-11" db="EMBL/GenBank/DDBJ databases">
        <title>Exploring the genomic traits of fungus-feeding bacterial genus Collimonas.</title>
        <authorList>
            <person name="Song C."/>
            <person name="Schmidt R."/>
            <person name="de Jager V."/>
            <person name="Krzyzanowska D."/>
            <person name="Jongedijk E."/>
            <person name="Cankar K."/>
            <person name="Beekwilder J."/>
            <person name="van Veen A."/>
            <person name="de Boer W."/>
            <person name="van Veen J.A."/>
            <person name="Garbeva P."/>
        </authorList>
    </citation>
    <scope>NUCLEOTIDE SEQUENCE [LARGE SCALE GENOMIC DNA]</scope>
    <source>
        <strain evidence="1 2">Ter91</strain>
    </source>
</reference>
<gene>
    <name evidence="1" type="ORF">CPter91_4362</name>
</gene>